<evidence type="ECO:0000259" key="3">
    <source>
        <dbReference type="SMART" id="SM00062"/>
    </source>
</evidence>
<evidence type="ECO:0000313" key="4">
    <source>
        <dbReference type="EMBL" id="RBP98761.1"/>
    </source>
</evidence>
<reference evidence="4 5" key="1">
    <citation type="submission" date="2017-10" db="EMBL/GenBank/DDBJ databases">
        <title>Bifidobacterium xylocopum sp. nov. and Bifidobacterium aemilianum sp. nov., from the carpenter bee (Xylocopa violacea) digestive tract.</title>
        <authorList>
            <person name="Alberoni D."/>
            <person name="Baffoni L."/>
            <person name="Di Gioia D."/>
            <person name="Gaggia F."/>
            <person name="Biavati B."/>
        </authorList>
    </citation>
    <scope>NUCLEOTIDE SEQUENCE [LARGE SCALE GENOMIC DNA]</scope>
    <source>
        <strain evidence="4 5">XV2</strain>
    </source>
</reference>
<dbReference type="EMBL" id="PDCH01000023">
    <property type="protein sequence ID" value="RBP98761.1"/>
    <property type="molecule type" value="Genomic_DNA"/>
</dbReference>
<dbReference type="CDD" id="cd13530">
    <property type="entry name" value="PBP2_peptides_like"/>
    <property type="match status" value="1"/>
</dbReference>
<feature type="chain" id="PRO_5039355338" evidence="2">
    <location>
        <begin position="31"/>
        <end position="289"/>
    </location>
</feature>
<protein>
    <submittedName>
        <fullName evidence="4">Amino acid ABC transporter substrate-binding protein</fullName>
    </submittedName>
</protein>
<name>A0A366KDL9_9BIFI</name>
<evidence type="ECO:0000313" key="5">
    <source>
        <dbReference type="Proteomes" id="UP000252345"/>
    </source>
</evidence>
<dbReference type="SMART" id="SM00062">
    <property type="entry name" value="PBPb"/>
    <property type="match status" value="1"/>
</dbReference>
<dbReference type="SUPFAM" id="SSF53850">
    <property type="entry name" value="Periplasmic binding protein-like II"/>
    <property type="match status" value="1"/>
</dbReference>
<dbReference type="PANTHER" id="PTHR35936:SF35">
    <property type="entry name" value="L-CYSTINE-BINDING PROTEIN TCYJ"/>
    <property type="match status" value="1"/>
</dbReference>
<feature type="domain" description="Solute-binding protein family 3/N-terminal" evidence="3">
    <location>
        <begin position="54"/>
        <end position="281"/>
    </location>
</feature>
<dbReference type="PROSITE" id="PS51257">
    <property type="entry name" value="PROKAR_LIPOPROTEIN"/>
    <property type="match status" value="1"/>
</dbReference>
<dbReference type="Gene3D" id="3.40.190.10">
    <property type="entry name" value="Periplasmic binding protein-like II"/>
    <property type="match status" value="2"/>
</dbReference>
<keyword evidence="5" id="KW-1185">Reference proteome</keyword>
<comment type="caution">
    <text evidence="4">The sequence shown here is derived from an EMBL/GenBank/DDBJ whole genome shotgun (WGS) entry which is preliminary data.</text>
</comment>
<feature type="signal peptide" evidence="2">
    <location>
        <begin position="1"/>
        <end position="30"/>
    </location>
</feature>
<dbReference type="OrthoDB" id="8454826at2"/>
<keyword evidence="1 2" id="KW-0732">Signal</keyword>
<evidence type="ECO:0000256" key="1">
    <source>
        <dbReference type="ARBA" id="ARBA00022729"/>
    </source>
</evidence>
<accession>A0A366KDL9</accession>
<gene>
    <name evidence="4" type="ORF">CRD59_07340</name>
</gene>
<dbReference type="AlphaFoldDB" id="A0A366KDL9"/>
<dbReference type="Pfam" id="PF00497">
    <property type="entry name" value="SBP_bac_3"/>
    <property type="match status" value="1"/>
</dbReference>
<proteinExistence type="predicted"/>
<dbReference type="InterPro" id="IPR001638">
    <property type="entry name" value="Solute-binding_3/MltF_N"/>
</dbReference>
<dbReference type="PANTHER" id="PTHR35936">
    <property type="entry name" value="MEMBRANE-BOUND LYTIC MUREIN TRANSGLYCOSYLASE F"/>
    <property type="match status" value="1"/>
</dbReference>
<sequence>MTLISKQNAIRFIVPLLSAAMVLGSAGCGAGSSSGADGKTDPKALTQETIQPGTLTIATDNPCYTPWFIDNKPESGQGFESAMAYAVSAKMGFPKDKVRWTRTTYASAIAPGSKQFDMNIQEFTISPERRNAVDFSSEYYKPTLAVLVRGDSKYAQAKSISDLKGAAIGATVASDAYVFAKRRIKDDIKVFDDNVALAQAVDSKQIDALVISTVIAVNMRKTHQVTDGKVVGQLAGSTNENGIGIVLPKGSKLTKAASKAVDELRRDGTVRRLQDRWLKEYTTDVPVIH</sequence>
<organism evidence="4 5">
    <name type="scientific">Bifidobacterium xylocopae</name>
    <dbReference type="NCBI Taxonomy" id="2493119"/>
    <lineage>
        <taxon>Bacteria</taxon>
        <taxon>Bacillati</taxon>
        <taxon>Actinomycetota</taxon>
        <taxon>Actinomycetes</taxon>
        <taxon>Bifidobacteriales</taxon>
        <taxon>Bifidobacteriaceae</taxon>
        <taxon>Bifidobacterium</taxon>
    </lineage>
</organism>
<dbReference type="Proteomes" id="UP000252345">
    <property type="component" value="Unassembled WGS sequence"/>
</dbReference>
<evidence type="ECO:0000256" key="2">
    <source>
        <dbReference type="SAM" id="SignalP"/>
    </source>
</evidence>